<dbReference type="InterPro" id="IPR002885">
    <property type="entry name" value="PPR_rpt"/>
</dbReference>
<dbReference type="GO" id="GO:0003723">
    <property type="term" value="F:RNA binding"/>
    <property type="evidence" value="ECO:0007669"/>
    <property type="project" value="InterPro"/>
</dbReference>
<dbReference type="Proteomes" id="UP001370490">
    <property type="component" value="Unassembled WGS sequence"/>
</dbReference>
<gene>
    <name evidence="4" type="ORF">RJ641_002337</name>
</gene>
<proteinExistence type="predicted"/>
<keyword evidence="3" id="KW-0812">Transmembrane</keyword>
<dbReference type="InterPro" id="IPR046960">
    <property type="entry name" value="PPR_At4g14850-like_plant"/>
</dbReference>
<sequence length="104" mass="12059">MDAYTFSCVLKWFAATGNIEESERCGGVESACKLFEELDDKDVISWNSMISGYAANGLSDIGVDVFEDMIFQLLILIWLQWLVLWWFVQMSEHFSYVEHFTVIQ</sequence>
<dbReference type="PANTHER" id="PTHR47926">
    <property type="entry name" value="PENTATRICOPEPTIDE REPEAT-CONTAINING PROTEIN"/>
    <property type="match status" value="1"/>
</dbReference>
<dbReference type="NCBIfam" id="TIGR00756">
    <property type="entry name" value="PPR"/>
    <property type="match status" value="1"/>
</dbReference>
<keyword evidence="1" id="KW-0677">Repeat</keyword>
<keyword evidence="5" id="KW-1185">Reference proteome</keyword>
<feature type="repeat" description="PPR" evidence="2">
    <location>
        <begin position="42"/>
        <end position="72"/>
    </location>
</feature>
<accession>A0AAN8VRS3</accession>
<dbReference type="AlphaFoldDB" id="A0AAN8VRS3"/>
<keyword evidence="3" id="KW-1133">Transmembrane helix</keyword>
<dbReference type="PROSITE" id="PS51375">
    <property type="entry name" value="PPR"/>
    <property type="match status" value="1"/>
</dbReference>
<comment type="caution">
    <text evidence="4">The sequence shown here is derived from an EMBL/GenBank/DDBJ whole genome shotgun (WGS) entry which is preliminary data.</text>
</comment>
<feature type="transmembrane region" description="Helical" evidence="3">
    <location>
        <begin position="69"/>
        <end position="88"/>
    </location>
</feature>
<keyword evidence="3" id="KW-0472">Membrane</keyword>
<evidence type="ECO:0000256" key="3">
    <source>
        <dbReference type="SAM" id="Phobius"/>
    </source>
</evidence>
<organism evidence="4 5">
    <name type="scientific">Dillenia turbinata</name>
    <dbReference type="NCBI Taxonomy" id="194707"/>
    <lineage>
        <taxon>Eukaryota</taxon>
        <taxon>Viridiplantae</taxon>
        <taxon>Streptophyta</taxon>
        <taxon>Embryophyta</taxon>
        <taxon>Tracheophyta</taxon>
        <taxon>Spermatophyta</taxon>
        <taxon>Magnoliopsida</taxon>
        <taxon>eudicotyledons</taxon>
        <taxon>Gunneridae</taxon>
        <taxon>Pentapetalae</taxon>
        <taxon>Dilleniales</taxon>
        <taxon>Dilleniaceae</taxon>
        <taxon>Dillenia</taxon>
    </lineage>
</organism>
<protein>
    <submittedName>
        <fullName evidence="4">Pentatricopeptide repeat</fullName>
    </submittedName>
</protein>
<evidence type="ECO:0000313" key="5">
    <source>
        <dbReference type="Proteomes" id="UP001370490"/>
    </source>
</evidence>
<dbReference type="InterPro" id="IPR011990">
    <property type="entry name" value="TPR-like_helical_dom_sf"/>
</dbReference>
<dbReference type="EMBL" id="JBAMMX010000010">
    <property type="protein sequence ID" value="KAK6932713.1"/>
    <property type="molecule type" value="Genomic_DNA"/>
</dbReference>
<dbReference type="Gene3D" id="1.25.40.10">
    <property type="entry name" value="Tetratricopeptide repeat domain"/>
    <property type="match status" value="1"/>
</dbReference>
<reference evidence="4 5" key="1">
    <citation type="submission" date="2023-12" db="EMBL/GenBank/DDBJ databases">
        <title>A high-quality genome assembly for Dillenia turbinata (Dilleniales).</title>
        <authorList>
            <person name="Chanderbali A."/>
        </authorList>
    </citation>
    <scope>NUCLEOTIDE SEQUENCE [LARGE SCALE GENOMIC DNA]</scope>
    <source>
        <strain evidence="4">LSX21</strain>
        <tissue evidence="4">Leaf</tissue>
    </source>
</reference>
<evidence type="ECO:0000256" key="2">
    <source>
        <dbReference type="PROSITE-ProRule" id="PRU00708"/>
    </source>
</evidence>
<evidence type="ECO:0000256" key="1">
    <source>
        <dbReference type="ARBA" id="ARBA00022737"/>
    </source>
</evidence>
<dbReference type="Pfam" id="PF01535">
    <property type="entry name" value="PPR"/>
    <property type="match status" value="1"/>
</dbReference>
<name>A0AAN8VRS3_9MAGN</name>
<evidence type="ECO:0000313" key="4">
    <source>
        <dbReference type="EMBL" id="KAK6932713.1"/>
    </source>
</evidence>
<dbReference type="GO" id="GO:0009451">
    <property type="term" value="P:RNA modification"/>
    <property type="evidence" value="ECO:0007669"/>
    <property type="project" value="InterPro"/>
</dbReference>